<keyword evidence="2" id="KW-1185">Reference proteome</keyword>
<gene>
    <name evidence="1" type="ORF">HaLaN_27754</name>
</gene>
<accession>A0A6A0A9A2</accession>
<proteinExistence type="predicted"/>
<reference evidence="1 2" key="1">
    <citation type="submission" date="2020-02" db="EMBL/GenBank/DDBJ databases">
        <title>Draft genome sequence of Haematococcus lacustris strain NIES-144.</title>
        <authorList>
            <person name="Morimoto D."/>
            <person name="Nakagawa S."/>
            <person name="Yoshida T."/>
            <person name="Sawayama S."/>
        </authorList>
    </citation>
    <scope>NUCLEOTIDE SEQUENCE [LARGE SCALE GENOMIC DNA]</scope>
    <source>
        <strain evidence="1 2">NIES-144</strain>
    </source>
</reference>
<dbReference type="EMBL" id="BLLF01004202">
    <property type="protein sequence ID" value="GFH29142.1"/>
    <property type="molecule type" value="Genomic_DNA"/>
</dbReference>
<protein>
    <submittedName>
        <fullName evidence="1">Uncharacterized protein</fullName>
    </submittedName>
</protein>
<dbReference type="Proteomes" id="UP000485058">
    <property type="component" value="Unassembled WGS sequence"/>
</dbReference>
<dbReference type="AlphaFoldDB" id="A0A6A0A9A2"/>
<organism evidence="1 2">
    <name type="scientific">Haematococcus lacustris</name>
    <name type="common">Green alga</name>
    <name type="synonym">Haematococcus pluvialis</name>
    <dbReference type="NCBI Taxonomy" id="44745"/>
    <lineage>
        <taxon>Eukaryota</taxon>
        <taxon>Viridiplantae</taxon>
        <taxon>Chlorophyta</taxon>
        <taxon>core chlorophytes</taxon>
        <taxon>Chlorophyceae</taxon>
        <taxon>CS clade</taxon>
        <taxon>Chlamydomonadales</taxon>
        <taxon>Haematococcaceae</taxon>
        <taxon>Haematococcus</taxon>
    </lineage>
</organism>
<comment type="caution">
    <text evidence="1">The sequence shown here is derived from an EMBL/GenBank/DDBJ whole genome shotgun (WGS) entry which is preliminary data.</text>
</comment>
<name>A0A6A0A9A2_HAELA</name>
<evidence type="ECO:0000313" key="2">
    <source>
        <dbReference type="Proteomes" id="UP000485058"/>
    </source>
</evidence>
<evidence type="ECO:0000313" key="1">
    <source>
        <dbReference type="EMBL" id="GFH29142.1"/>
    </source>
</evidence>
<sequence>MATALEVDPVAAEGLVAHGLVPAVMKELRALNRHSLTSTLSLALLLLEQPQGQAELVASGFISLCSQLVYNKGAQANWRLLCLHTLSGLA</sequence>